<gene>
    <name evidence="1" type="ORF">SAMN02982990_04640</name>
</gene>
<name>A0A1G5RK64_PHOLU</name>
<reference evidence="2" key="1">
    <citation type="submission" date="2016-10" db="EMBL/GenBank/DDBJ databases">
        <authorList>
            <person name="Varghese N."/>
            <person name="Submissions S."/>
        </authorList>
    </citation>
    <scope>NUCLEOTIDE SEQUENCE [LARGE SCALE GENOMIC DNA]</scope>
    <source>
        <strain evidence="2">ATCC 29999</strain>
    </source>
</reference>
<proteinExistence type="predicted"/>
<sequence length="61" mass="5918">VGGNLFAADLSALKRGISAGIDGDGLSCVQRSFIMANTIAAFTTFAVVGAGGDIQASGNAA</sequence>
<evidence type="ECO:0000313" key="1">
    <source>
        <dbReference type="EMBL" id="SCZ74444.1"/>
    </source>
</evidence>
<keyword evidence="2" id="KW-1185">Reference proteome</keyword>
<dbReference type="EMBL" id="FMWJ01000065">
    <property type="protein sequence ID" value="SCZ74444.1"/>
    <property type="molecule type" value="Genomic_DNA"/>
</dbReference>
<organism evidence="1 2">
    <name type="scientific">Photorhabdus luminescens</name>
    <name type="common">Xenorhabdus luminescens</name>
    <dbReference type="NCBI Taxonomy" id="29488"/>
    <lineage>
        <taxon>Bacteria</taxon>
        <taxon>Pseudomonadati</taxon>
        <taxon>Pseudomonadota</taxon>
        <taxon>Gammaproteobacteria</taxon>
        <taxon>Enterobacterales</taxon>
        <taxon>Morganellaceae</taxon>
        <taxon>Photorhabdus</taxon>
    </lineage>
</organism>
<protein>
    <submittedName>
        <fullName evidence="1">Uncharacterized protein</fullName>
    </submittedName>
</protein>
<feature type="non-terminal residue" evidence="1">
    <location>
        <position position="1"/>
    </location>
</feature>
<evidence type="ECO:0000313" key="2">
    <source>
        <dbReference type="Proteomes" id="UP000183223"/>
    </source>
</evidence>
<accession>A0A1G5RK64</accession>
<dbReference type="AlphaFoldDB" id="A0A1G5RK64"/>
<dbReference type="Proteomes" id="UP000183223">
    <property type="component" value="Unassembled WGS sequence"/>
</dbReference>